<feature type="binding site" evidence="4">
    <location>
        <position position="133"/>
    </location>
    <ligand>
        <name>substrate</name>
    </ligand>
</feature>
<dbReference type="EMBL" id="CP063982">
    <property type="protein sequence ID" value="UOD51472.1"/>
    <property type="molecule type" value="Genomic_DNA"/>
</dbReference>
<dbReference type="SUPFAM" id="SSF51419">
    <property type="entry name" value="PLP-binding barrel"/>
    <property type="match status" value="1"/>
</dbReference>
<feature type="active site" description="Proton acceptor; specific for L-alanine" evidence="4">
    <location>
        <position position="267"/>
    </location>
</feature>
<sequence length="371" mass="39440">MPRPIQAIVHTAALAHNLDLVRGVLQGTKPSSNVWAVIKANAYGHGIEAAVSGFQESDGLALLDLDEAVRARQARWDKPILLLEGPFQMSDLGLVAHHQLTPVIHNLEQLAMLRAFDGSLPAIYLKLDTGMTRLGFLPVNLQQAFDQIDALVRDGKLGKVTYMTHFACADRLDGLDDPLQRFVQMVTNRPGAWCLSNSAACLLHADKVAGLAAGHGRSLWSRPGICLYGASPFSDRAASDLGFKPAMTLRSELISVKDVQAGEGIGYGRMFVADRPMRVGVVACGYADGYPRHAPTGTPVAVGGQITRILGRVSMDMMTVDLSGLSSAGVGTPVVLWGEGGPSVDEVAKAAATIGYELLSGVTARVPRVVL</sequence>
<organism evidence="6 7">
    <name type="scientific">Orrella daihaiensis</name>
    <dbReference type="NCBI Taxonomy" id="2782176"/>
    <lineage>
        <taxon>Bacteria</taxon>
        <taxon>Pseudomonadati</taxon>
        <taxon>Pseudomonadota</taxon>
        <taxon>Betaproteobacteria</taxon>
        <taxon>Burkholderiales</taxon>
        <taxon>Alcaligenaceae</taxon>
        <taxon>Orrella</taxon>
    </lineage>
</organism>
<keyword evidence="2 4" id="KW-0663">Pyridoxal phosphate</keyword>
<evidence type="ECO:0000259" key="5">
    <source>
        <dbReference type="SMART" id="SM01005"/>
    </source>
</evidence>
<accession>A0ABY4AR23</accession>
<dbReference type="EC" id="5.1.1.1" evidence="4"/>
<dbReference type="InterPro" id="IPR001608">
    <property type="entry name" value="Ala_racemase_N"/>
</dbReference>
<dbReference type="Pfam" id="PF01168">
    <property type="entry name" value="Ala_racemase_N"/>
    <property type="match status" value="1"/>
</dbReference>
<protein>
    <recommendedName>
        <fullName evidence="4">Alanine racemase</fullName>
        <ecNumber evidence="4">5.1.1.1</ecNumber>
    </recommendedName>
</protein>
<name>A0ABY4AR23_9BURK</name>
<dbReference type="InterPro" id="IPR029066">
    <property type="entry name" value="PLP-binding_barrel"/>
</dbReference>
<proteinExistence type="inferred from homology"/>
<dbReference type="NCBIfam" id="TIGR00492">
    <property type="entry name" value="alr"/>
    <property type="match status" value="1"/>
</dbReference>
<feature type="modified residue" description="N6-(pyridoxal phosphate)lysine" evidence="4">
    <location>
        <position position="39"/>
    </location>
</feature>
<dbReference type="Gene3D" id="2.40.37.10">
    <property type="entry name" value="Lyase, Ornithine Decarboxylase, Chain A, domain 1"/>
    <property type="match status" value="1"/>
</dbReference>
<feature type="binding site" evidence="4">
    <location>
        <position position="315"/>
    </location>
    <ligand>
        <name>substrate</name>
    </ligand>
</feature>
<comment type="similarity">
    <text evidence="4">Belongs to the alanine racemase family.</text>
</comment>
<evidence type="ECO:0000256" key="3">
    <source>
        <dbReference type="ARBA" id="ARBA00023235"/>
    </source>
</evidence>
<dbReference type="RefSeq" id="WP_243479937.1">
    <property type="nucleotide sequence ID" value="NZ_CP063982.1"/>
</dbReference>
<dbReference type="GO" id="GO:0008784">
    <property type="term" value="F:alanine racemase activity"/>
    <property type="evidence" value="ECO:0007669"/>
    <property type="project" value="UniProtKB-EC"/>
</dbReference>
<dbReference type="SMART" id="SM01005">
    <property type="entry name" value="Ala_racemase_C"/>
    <property type="match status" value="1"/>
</dbReference>
<dbReference type="PANTHER" id="PTHR30511:SF0">
    <property type="entry name" value="ALANINE RACEMASE, CATABOLIC-RELATED"/>
    <property type="match status" value="1"/>
</dbReference>
<comment type="pathway">
    <text evidence="4">Amino-acid biosynthesis; D-alanine biosynthesis; D-alanine from L-alanine: step 1/1.</text>
</comment>
<dbReference type="InterPro" id="IPR011079">
    <property type="entry name" value="Ala_racemase_C"/>
</dbReference>
<dbReference type="PROSITE" id="PS00395">
    <property type="entry name" value="ALANINE_RACEMASE"/>
    <property type="match status" value="1"/>
</dbReference>
<comment type="cofactor">
    <cofactor evidence="1 4">
        <name>pyridoxal 5'-phosphate</name>
        <dbReference type="ChEBI" id="CHEBI:597326"/>
    </cofactor>
</comment>
<evidence type="ECO:0000256" key="4">
    <source>
        <dbReference type="HAMAP-Rule" id="MF_01201"/>
    </source>
</evidence>
<evidence type="ECO:0000313" key="6">
    <source>
        <dbReference type="EMBL" id="UOD51472.1"/>
    </source>
</evidence>
<dbReference type="Pfam" id="PF00842">
    <property type="entry name" value="Ala_racemase_C"/>
    <property type="match status" value="1"/>
</dbReference>
<gene>
    <name evidence="6" type="primary">alr</name>
    <name evidence="6" type="ORF">DHf2319_06515</name>
</gene>
<reference evidence="6 7" key="1">
    <citation type="submission" date="2020-11" db="EMBL/GenBank/DDBJ databases">
        <title>Algicoccus daihaiensis sp.nov., isolated from Daihai Lake in Inner Mongolia.</title>
        <authorList>
            <person name="Kai J."/>
        </authorList>
    </citation>
    <scope>NUCLEOTIDE SEQUENCE [LARGE SCALE GENOMIC DNA]</scope>
    <source>
        <strain evidence="7">f23</strain>
    </source>
</reference>
<comment type="catalytic activity">
    <reaction evidence="4">
        <text>L-alanine = D-alanine</text>
        <dbReference type="Rhea" id="RHEA:20249"/>
        <dbReference type="ChEBI" id="CHEBI:57416"/>
        <dbReference type="ChEBI" id="CHEBI:57972"/>
        <dbReference type="EC" id="5.1.1.1"/>
    </reaction>
</comment>
<dbReference type="InterPro" id="IPR000821">
    <property type="entry name" value="Ala_racemase"/>
</dbReference>
<dbReference type="PRINTS" id="PR00992">
    <property type="entry name" value="ALARACEMASE"/>
</dbReference>
<dbReference type="InterPro" id="IPR020622">
    <property type="entry name" value="Ala_racemase_pyridoxalP-BS"/>
</dbReference>
<dbReference type="HAMAP" id="MF_01201">
    <property type="entry name" value="Ala_racemase"/>
    <property type="match status" value="1"/>
</dbReference>
<evidence type="ECO:0000256" key="2">
    <source>
        <dbReference type="ARBA" id="ARBA00022898"/>
    </source>
</evidence>
<evidence type="ECO:0000256" key="1">
    <source>
        <dbReference type="ARBA" id="ARBA00001933"/>
    </source>
</evidence>
<dbReference type="InterPro" id="IPR009006">
    <property type="entry name" value="Ala_racemase/Decarboxylase_C"/>
</dbReference>
<dbReference type="Proteomes" id="UP000831607">
    <property type="component" value="Chromosome"/>
</dbReference>
<feature type="active site" description="Proton acceptor; specific for D-alanine" evidence="4">
    <location>
        <position position="39"/>
    </location>
</feature>
<comment type="function">
    <text evidence="4">Catalyzes the interconversion of L-alanine and D-alanine. May also act on other amino acids.</text>
</comment>
<keyword evidence="3 4" id="KW-0413">Isomerase</keyword>
<evidence type="ECO:0000313" key="7">
    <source>
        <dbReference type="Proteomes" id="UP000831607"/>
    </source>
</evidence>
<dbReference type="Gene3D" id="3.20.20.10">
    <property type="entry name" value="Alanine racemase"/>
    <property type="match status" value="1"/>
</dbReference>
<dbReference type="PANTHER" id="PTHR30511">
    <property type="entry name" value="ALANINE RACEMASE"/>
    <property type="match status" value="1"/>
</dbReference>
<keyword evidence="7" id="KW-1185">Reference proteome</keyword>
<dbReference type="SUPFAM" id="SSF50621">
    <property type="entry name" value="Alanine racemase C-terminal domain-like"/>
    <property type="match status" value="1"/>
</dbReference>
<feature type="domain" description="Alanine racemase C-terminal" evidence="5">
    <location>
        <begin position="246"/>
        <end position="371"/>
    </location>
</feature>